<dbReference type="PROSITE" id="PS01095">
    <property type="entry name" value="GH18_1"/>
    <property type="match status" value="1"/>
</dbReference>
<feature type="chain" id="PRO_5012904217" evidence="9">
    <location>
        <begin position="16"/>
        <end position="437"/>
    </location>
</feature>
<proteinExistence type="inferred from homology"/>
<dbReference type="InterPro" id="IPR029070">
    <property type="entry name" value="Chitinase_insertion_sf"/>
</dbReference>
<keyword evidence="12" id="KW-1185">Reference proteome</keyword>
<dbReference type="GO" id="GO:0000272">
    <property type="term" value="P:polysaccharide catabolic process"/>
    <property type="evidence" value="ECO:0007669"/>
    <property type="project" value="UniProtKB-KW"/>
</dbReference>
<evidence type="ECO:0000259" key="10">
    <source>
        <dbReference type="PROSITE" id="PS51910"/>
    </source>
</evidence>
<dbReference type="InterPro" id="IPR001579">
    <property type="entry name" value="Glyco_hydro_18_chit_AS"/>
</dbReference>
<dbReference type="GO" id="GO:0008843">
    <property type="term" value="F:endochitinase activity"/>
    <property type="evidence" value="ECO:0007669"/>
    <property type="project" value="UniProtKB-EC"/>
</dbReference>
<dbReference type="SUPFAM" id="SSF54556">
    <property type="entry name" value="Chitinase insertion domain"/>
    <property type="match status" value="1"/>
</dbReference>
<gene>
    <name evidence="11" type="ORF">M422DRAFT_178233</name>
</gene>
<evidence type="ECO:0000313" key="11">
    <source>
        <dbReference type="EMBL" id="KIJ37308.1"/>
    </source>
</evidence>
<reference evidence="11 12" key="1">
    <citation type="submission" date="2014-06" db="EMBL/GenBank/DDBJ databases">
        <title>Evolutionary Origins and Diversification of the Mycorrhizal Mutualists.</title>
        <authorList>
            <consortium name="DOE Joint Genome Institute"/>
            <consortium name="Mycorrhizal Genomics Consortium"/>
            <person name="Kohler A."/>
            <person name="Kuo A."/>
            <person name="Nagy L.G."/>
            <person name="Floudas D."/>
            <person name="Copeland A."/>
            <person name="Barry K.W."/>
            <person name="Cichocki N."/>
            <person name="Veneault-Fourrey C."/>
            <person name="LaButti K."/>
            <person name="Lindquist E.A."/>
            <person name="Lipzen A."/>
            <person name="Lundell T."/>
            <person name="Morin E."/>
            <person name="Murat C."/>
            <person name="Riley R."/>
            <person name="Ohm R."/>
            <person name="Sun H."/>
            <person name="Tunlid A."/>
            <person name="Henrissat B."/>
            <person name="Grigoriev I.V."/>
            <person name="Hibbett D.S."/>
            <person name="Martin F."/>
        </authorList>
    </citation>
    <scope>NUCLEOTIDE SEQUENCE [LARGE SCALE GENOMIC DNA]</scope>
    <source>
        <strain evidence="11 12">SS14</strain>
    </source>
</reference>
<comment type="catalytic activity">
    <reaction evidence="1">
        <text>Random endo-hydrolysis of N-acetyl-beta-D-glucosaminide (1-&gt;4)-beta-linkages in chitin and chitodextrins.</text>
        <dbReference type="EC" id="3.2.1.14"/>
    </reaction>
</comment>
<dbReference type="InterPro" id="IPR050314">
    <property type="entry name" value="Glycosyl_Hydrlase_18"/>
</dbReference>
<dbReference type="Gene3D" id="3.20.20.80">
    <property type="entry name" value="Glycosidases"/>
    <property type="match status" value="1"/>
</dbReference>
<dbReference type="PROSITE" id="PS51910">
    <property type="entry name" value="GH18_2"/>
    <property type="match status" value="1"/>
</dbReference>
<dbReference type="Gene3D" id="3.10.50.10">
    <property type="match status" value="1"/>
</dbReference>
<evidence type="ECO:0000256" key="3">
    <source>
        <dbReference type="ARBA" id="ARBA00023024"/>
    </source>
</evidence>
<dbReference type="OrthoDB" id="73875at2759"/>
<feature type="domain" description="GH18" evidence="10">
    <location>
        <begin position="44"/>
        <end position="427"/>
    </location>
</feature>
<sequence>MRLFTPFLFVVSAYAGSVCSLTSPTKALSASQNVTLSRPKAPEFVSSAWFAGWHADVGFAVSNISWNKYTHMTYAFAVTTPDVNALSITSDDEKIIPQFVSAAHANNVSASISVGGWTGSRFFSTAVASAQNRTAFVKTLSNFVQKYKFDGVDFDWEYPNHQGIGCNTISPQDTANFLALLQQIRSTPATSNLILSAATSITPFADASGNPSTDVSQFAKVLDFVEVMNYDIWGSWSTSVGPNAPLDDSCAPAADQQGSATSAFKAWTKAGMPANQIVLGVPSYGHSFSVSASAAVENNALAAYPAFDASNQPAGDSWDDAAGVDVCGNEEPVGGNFDFWGLVQGGFLAQNGKPQAGIDYRFDNCSKTAYVYNPKTGVEVSFDDPPAFTAKGNFIKSNKLRGFAMWEAGGDFKDMLLDAILDGSGFTTSDDGLDFCD</sequence>
<dbReference type="PANTHER" id="PTHR11177">
    <property type="entry name" value="CHITINASE"/>
    <property type="match status" value="1"/>
</dbReference>
<evidence type="ECO:0000256" key="6">
    <source>
        <dbReference type="ARBA" id="ARBA00023326"/>
    </source>
</evidence>
<dbReference type="GO" id="GO:0006032">
    <property type="term" value="P:chitin catabolic process"/>
    <property type="evidence" value="ECO:0007669"/>
    <property type="project" value="UniProtKB-KW"/>
</dbReference>
<name>A0A0C9U377_SPHS4</name>
<dbReference type="PANTHER" id="PTHR11177:SF392">
    <property type="entry name" value="HAP41P"/>
    <property type="match status" value="1"/>
</dbReference>
<evidence type="ECO:0000256" key="9">
    <source>
        <dbReference type="SAM" id="SignalP"/>
    </source>
</evidence>
<evidence type="ECO:0000256" key="4">
    <source>
        <dbReference type="ARBA" id="ARBA00023277"/>
    </source>
</evidence>
<evidence type="ECO:0000256" key="5">
    <source>
        <dbReference type="ARBA" id="ARBA00023295"/>
    </source>
</evidence>
<keyword evidence="2 7" id="KW-0378">Hydrolase</keyword>
<dbReference type="Proteomes" id="UP000054279">
    <property type="component" value="Unassembled WGS sequence"/>
</dbReference>
<dbReference type="AlphaFoldDB" id="A0A0C9U377"/>
<dbReference type="InterPro" id="IPR011583">
    <property type="entry name" value="Chitinase_II/V-like_cat"/>
</dbReference>
<dbReference type="InterPro" id="IPR001223">
    <property type="entry name" value="Glyco_hydro18_cat"/>
</dbReference>
<dbReference type="SMART" id="SM00636">
    <property type="entry name" value="Glyco_18"/>
    <property type="match status" value="1"/>
</dbReference>
<evidence type="ECO:0000313" key="12">
    <source>
        <dbReference type="Proteomes" id="UP000054279"/>
    </source>
</evidence>
<accession>A0A0C9U377</accession>
<organism evidence="11 12">
    <name type="scientific">Sphaerobolus stellatus (strain SS14)</name>
    <dbReference type="NCBI Taxonomy" id="990650"/>
    <lineage>
        <taxon>Eukaryota</taxon>
        <taxon>Fungi</taxon>
        <taxon>Dikarya</taxon>
        <taxon>Basidiomycota</taxon>
        <taxon>Agaricomycotina</taxon>
        <taxon>Agaricomycetes</taxon>
        <taxon>Phallomycetidae</taxon>
        <taxon>Geastrales</taxon>
        <taxon>Sphaerobolaceae</taxon>
        <taxon>Sphaerobolus</taxon>
    </lineage>
</organism>
<dbReference type="SUPFAM" id="SSF51445">
    <property type="entry name" value="(Trans)glycosidases"/>
    <property type="match status" value="1"/>
</dbReference>
<evidence type="ECO:0000256" key="8">
    <source>
        <dbReference type="RuleBase" id="RU004453"/>
    </source>
</evidence>
<feature type="signal peptide" evidence="9">
    <location>
        <begin position="1"/>
        <end position="15"/>
    </location>
</feature>
<dbReference type="GO" id="GO:0005576">
    <property type="term" value="C:extracellular region"/>
    <property type="evidence" value="ECO:0007669"/>
    <property type="project" value="TreeGrafter"/>
</dbReference>
<dbReference type="InterPro" id="IPR017853">
    <property type="entry name" value="GH"/>
</dbReference>
<dbReference type="EMBL" id="KN837170">
    <property type="protein sequence ID" value="KIJ37308.1"/>
    <property type="molecule type" value="Genomic_DNA"/>
</dbReference>
<dbReference type="GO" id="GO:0008061">
    <property type="term" value="F:chitin binding"/>
    <property type="evidence" value="ECO:0007669"/>
    <property type="project" value="InterPro"/>
</dbReference>
<evidence type="ECO:0000256" key="2">
    <source>
        <dbReference type="ARBA" id="ARBA00022801"/>
    </source>
</evidence>
<keyword evidence="3" id="KW-0146">Chitin degradation</keyword>
<keyword evidence="6" id="KW-0624">Polysaccharide degradation</keyword>
<keyword evidence="9" id="KW-0732">Signal</keyword>
<evidence type="ECO:0000256" key="1">
    <source>
        <dbReference type="ARBA" id="ARBA00000822"/>
    </source>
</evidence>
<keyword evidence="5 7" id="KW-0326">Glycosidase</keyword>
<dbReference type="Pfam" id="PF00704">
    <property type="entry name" value="Glyco_hydro_18"/>
    <property type="match status" value="1"/>
</dbReference>
<protein>
    <submittedName>
        <fullName evidence="11">Glycoside hydrolase family 18 protein</fullName>
    </submittedName>
</protein>
<evidence type="ECO:0000256" key="7">
    <source>
        <dbReference type="RuleBase" id="RU000489"/>
    </source>
</evidence>
<comment type="similarity">
    <text evidence="8">Belongs to the glycosyl hydrolase 18 family.</text>
</comment>
<dbReference type="HOGENOM" id="CLU_002833_6_1_1"/>
<keyword evidence="4" id="KW-0119">Carbohydrate metabolism</keyword>